<evidence type="ECO:0000313" key="3">
    <source>
        <dbReference type="Proteomes" id="UP001497382"/>
    </source>
</evidence>
<comment type="caution">
    <text evidence="2">The sequence shown here is derived from an EMBL/GenBank/DDBJ whole genome shotgun (WGS) entry which is preliminary data.</text>
</comment>
<organism evidence="2 3">
    <name type="scientific">Larinioides sclopetarius</name>
    <dbReference type="NCBI Taxonomy" id="280406"/>
    <lineage>
        <taxon>Eukaryota</taxon>
        <taxon>Metazoa</taxon>
        <taxon>Ecdysozoa</taxon>
        <taxon>Arthropoda</taxon>
        <taxon>Chelicerata</taxon>
        <taxon>Arachnida</taxon>
        <taxon>Araneae</taxon>
        <taxon>Araneomorphae</taxon>
        <taxon>Entelegynae</taxon>
        <taxon>Araneoidea</taxon>
        <taxon>Araneidae</taxon>
        <taxon>Larinioides</taxon>
    </lineage>
</organism>
<reference evidence="2 3" key="1">
    <citation type="submission" date="2024-04" db="EMBL/GenBank/DDBJ databases">
        <authorList>
            <person name="Rising A."/>
            <person name="Reimegard J."/>
            <person name="Sonavane S."/>
            <person name="Akerstrom W."/>
            <person name="Nylinder S."/>
            <person name="Hedman E."/>
            <person name="Kallberg Y."/>
        </authorList>
    </citation>
    <scope>NUCLEOTIDE SEQUENCE [LARGE SCALE GENOMIC DNA]</scope>
</reference>
<proteinExistence type="predicted"/>
<keyword evidence="3" id="KW-1185">Reference proteome</keyword>
<evidence type="ECO:0000256" key="1">
    <source>
        <dbReference type="SAM" id="MobiDB-lite"/>
    </source>
</evidence>
<protein>
    <submittedName>
        <fullName evidence="2">Uncharacterized protein</fullName>
    </submittedName>
</protein>
<accession>A0AAV1Z702</accession>
<feature type="region of interest" description="Disordered" evidence="1">
    <location>
        <begin position="1"/>
        <end position="35"/>
    </location>
</feature>
<gene>
    <name evidence="2" type="ORF">LARSCL_LOCUS3281</name>
</gene>
<sequence>MKNKRTASNSSLVDVKATPTASTPKRAATRGVRETNSRLQPQYYQMVGILRMDEIINKFFTVDVRFNDSLRPTTKGLYREWSLYYVKNFSSMLN</sequence>
<feature type="compositionally biased region" description="Polar residues" evidence="1">
    <location>
        <begin position="1"/>
        <end position="12"/>
    </location>
</feature>
<name>A0AAV1Z702_9ARAC</name>
<dbReference type="AlphaFoldDB" id="A0AAV1Z702"/>
<evidence type="ECO:0000313" key="2">
    <source>
        <dbReference type="EMBL" id="CAL1266792.1"/>
    </source>
</evidence>
<dbReference type="Proteomes" id="UP001497382">
    <property type="component" value="Unassembled WGS sequence"/>
</dbReference>
<dbReference type="EMBL" id="CAXIEN010000024">
    <property type="protein sequence ID" value="CAL1266792.1"/>
    <property type="molecule type" value="Genomic_DNA"/>
</dbReference>